<feature type="domain" description="Thioredoxin" evidence="3">
    <location>
        <begin position="7"/>
        <end position="155"/>
    </location>
</feature>
<reference evidence="4" key="1">
    <citation type="journal article" date="2015" name="Nature">
        <title>Complex archaea that bridge the gap between prokaryotes and eukaryotes.</title>
        <authorList>
            <person name="Spang A."/>
            <person name="Saw J.H."/>
            <person name="Jorgensen S.L."/>
            <person name="Zaremba-Niedzwiedzka K."/>
            <person name="Martijn J."/>
            <person name="Lind A.E."/>
            <person name="van Eijk R."/>
            <person name="Schleper C."/>
            <person name="Guy L."/>
            <person name="Ettema T.J."/>
        </authorList>
    </citation>
    <scope>NUCLEOTIDE SEQUENCE</scope>
</reference>
<dbReference type="AlphaFoldDB" id="A0A0F9M1W2"/>
<dbReference type="SUPFAM" id="SSF52833">
    <property type="entry name" value="Thioredoxin-like"/>
    <property type="match status" value="1"/>
</dbReference>
<dbReference type="GO" id="GO:0016209">
    <property type="term" value="F:antioxidant activity"/>
    <property type="evidence" value="ECO:0007669"/>
    <property type="project" value="InterPro"/>
</dbReference>
<dbReference type="PANTHER" id="PTHR43110:SF1">
    <property type="entry name" value="THIOL PEROXIDASE"/>
    <property type="match status" value="1"/>
</dbReference>
<dbReference type="InterPro" id="IPR050455">
    <property type="entry name" value="Tpx_Peroxidase_subfamily"/>
</dbReference>
<evidence type="ECO:0000256" key="1">
    <source>
        <dbReference type="ARBA" id="ARBA00023002"/>
    </source>
</evidence>
<dbReference type="CDD" id="cd03018">
    <property type="entry name" value="PRX_AhpE_like"/>
    <property type="match status" value="1"/>
</dbReference>
<keyword evidence="2" id="KW-0676">Redox-active center</keyword>
<dbReference type="InterPro" id="IPR024706">
    <property type="entry name" value="Peroxiredoxin_AhpC-typ"/>
</dbReference>
<dbReference type="InterPro" id="IPR000866">
    <property type="entry name" value="AhpC/TSA"/>
</dbReference>
<evidence type="ECO:0000259" key="3">
    <source>
        <dbReference type="PROSITE" id="PS51352"/>
    </source>
</evidence>
<protein>
    <recommendedName>
        <fullName evidence="3">Thioredoxin domain-containing protein</fullName>
    </recommendedName>
</protein>
<evidence type="ECO:0000256" key="2">
    <source>
        <dbReference type="ARBA" id="ARBA00023284"/>
    </source>
</evidence>
<name>A0A0F9M1W2_9ZZZZ</name>
<organism evidence="4">
    <name type="scientific">marine sediment metagenome</name>
    <dbReference type="NCBI Taxonomy" id="412755"/>
    <lineage>
        <taxon>unclassified sequences</taxon>
        <taxon>metagenomes</taxon>
        <taxon>ecological metagenomes</taxon>
    </lineage>
</organism>
<dbReference type="InterPro" id="IPR036249">
    <property type="entry name" value="Thioredoxin-like_sf"/>
</dbReference>
<dbReference type="Pfam" id="PF00578">
    <property type="entry name" value="AhpC-TSA"/>
    <property type="match status" value="1"/>
</dbReference>
<dbReference type="PIRSF" id="PIRSF000239">
    <property type="entry name" value="AHPC"/>
    <property type="match status" value="1"/>
</dbReference>
<proteinExistence type="predicted"/>
<dbReference type="Gene3D" id="3.40.30.10">
    <property type="entry name" value="Glutaredoxin"/>
    <property type="match status" value="1"/>
</dbReference>
<comment type="caution">
    <text evidence="4">The sequence shown here is derived from an EMBL/GenBank/DDBJ whole genome shotgun (WGS) entry which is preliminary data.</text>
</comment>
<evidence type="ECO:0000313" key="4">
    <source>
        <dbReference type="EMBL" id="KKM70655.1"/>
    </source>
</evidence>
<gene>
    <name evidence="4" type="ORF">LCGC14_1438580</name>
</gene>
<keyword evidence="1" id="KW-0560">Oxidoreductase</keyword>
<dbReference type="InterPro" id="IPR013766">
    <property type="entry name" value="Thioredoxin_domain"/>
</dbReference>
<dbReference type="PANTHER" id="PTHR43110">
    <property type="entry name" value="THIOL PEROXIDASE"/>
    <property type="match status" value="1"/>
</dbReference>
<dbReference type="EMBL" id="LAZR01009776">
    <property type="protein sequence ID" value="KKM70655.1"/>
    <property type="molecule type" value="Genomic_DNA"/>
</dbReference>
<dbReference type="GO" id="GO:0016491">
    <property type="term" value="F:oxidoreductase activity"/>
    <property type="evidence" value="ECO:0007669"/>
    <property type="project" value="UniProtKB-KW"/>
</dbReference>
<accession>A0A0F9M1W2</accession>
<dbReference type="PROSITE" id="PS51352">
    <property type="entry name" value="THIOREDOXIN_2"/>
    <property type="match status" value="1"/>
</dbReference>
<sequence length="155" mass="17702">MNEKKVIKVGAKAPDFSLKDQHNKELRLSDFKGKKVLLSFHPLAWTKVCARQMQSLEKNRAVFDRLNTVALGLSVDTVPSKHAWAKELGIKETRLLSDFWPHGEVAMLYGIFRVENGISERANIIVDEGQKVIFVKVYDIPQLPDIDEIINFLKK</sequence>